<gene>
    <name evidence="1" type="primary">ruvA</name>
    <name evidence="1" type="ORF">CS063_06870</name>
</gene>
<protein>
    <submittedName>
        <fullName evidence="1">Holliday junction branch migration protein RuvA</fullName>
    </submittedName>
</protein>
<dbReference type="EMBL" id="PEDL01000005">
    <property type="protein sequence ID" value="PHV71051.1"/>
    <property type="molecule type" value="Genomic_DNA"/>
</dbReference>
<comment type="caution">
    <text evidence="1">The sequence shown here is derived from an EMBL/GenBank/DDBJ whole genome shotgun (WGS) entry which is preliminary data.</text>
</comment>
<proteinExistence type="predicted"/>
<sequence length="195" mass="21754">MITYIRGKLVELGESFIVIETNGIGYEIFCNGYTFEVTLGKEEKIYIYEHIKEDSYDLYGFKTKEDKELFKKLISVSGIGPKGGMQILNKYATSEVIGYITQGDTKALSKVSGIGPKTAQRLVLELKDSLAKLALAEIPLLQTGKEDYKEVKEEAIEALMILGYGQNESKKAVEALFEYQDTSEKLIKKALSLLG</sequence>
<accession>A0AC61DE96</accession>
<dbReference type="Proteomes" id="UP000224460">
    <property type="component" value="Unassembled WGS sequence"/>
</dbReference>
<evidence type="ECO:0000313" key="1">
    <source>
        <dbReference type="EMBL" id="PHV71051.1"/>
    </source>
</evidence>
<keyword evidence="2" id="KW-1185">Reference proteome</keyword>
<name>A0AC61DE96_9FIRM</name>
<evidence type="ECO:0000313" key="2">
    <source>
        <dbReference type="Proteomes" id="UP000224460"/>
    </source>
</evidence>
<reference evidence="1" key="1">
    <citation type="submission" date="2017-10" db="EMBL/GenBank/DDBJ databases">
        <title>Genome sequence of cellulolytic Lachnospiraceae bacterium XHS1971 isolated from hotspring sediment.</title>
        <authorList>
            <person name="Vasudevan G."/>
            <person name="Joshi A.J."/>
            <person name="Hivarkar S."/>
            <person name="Lanjekar V.B."/>
            <person name="Dhakephalkar P.K."/>
            <person name="Dagar S."/>
        </authorList>
    </citation>
    <scope>NUCLEOTIDE SEQUENCE</scope>
    <source>
        <strain evidence="1">XHS1971</strain>
    </source>
</reference>
<organism evidence="1 2">
    <name type="scientific">Sporanaerobium hydrogeniformans</name>
    <dbReference type="NCBI Taxonomy" id="3072179"/>
    <lineage>
        <taxon>Bacteria</taxon>
        <taxon>Bacillati</taxon>
        <taxon>Bacillota</taxon>
        <taxon>Clostridia</taxon>
        <taxon>Lachnospirales</taxon>
        <taxon>Lachnospiraceae</taxon>
        <taxon>Sporanaerobium</taxon>
    </lineage>
</organism>